<dbReference type="InterPro" id="IPR056750">
    <property type="entry name" value="RRM_ESF1"/>
</dbReference>
<feature type="compositionally biased region" description="Acidic residues" evidence="1">
    <location>
        <begin position="311"/>
        <end position="331"/>
    </location>
</feature>
<accession>A0AA86V1D1</accession>
<feature type="region of interest" description="Disordered" evidence="1">
    <location>
        <begin position="1"/>
        <end position="45"/>
    </location>
</feature>
<evidence type="ECO:0000313" key="5">
    <source>
        <dbReference type="Proteomes" id="UP001642409"/>
    </source>
</evidence>
<reference evidence="3" key="1">
    <citation type="submission" date="2023-06" db="EMBL/GenBank/DDBJ databases">
        <authorList>
            <person name="Kurt Z."/>
        </authorList>
    </citation>
    <scope>NUCLEOTIDE SEQUENCE</scope>
</reference>
<evidence type="ECO:0000313" key="3">
    <source>
        <dbReference type="EMBL" id="CAI9972387.1"/>
    </source>
</evidence>
<comment type="caution">
    <text evidence="3">The sequence shown here is derived from an EMBL/GenBank/DDBJ whole genome shotgun (WGS) entry which is preliminary data.</text>
</comment>
<dbReference type="InterPro" id="IPR039754">
    <property type="entry name" value="Esf1"/>
</dbReference>
<dbReference type="EMBL" id="CATOUU010001108">
    <property type="protein sequence ID" value="CAI9972387.1"/>
    <property type="molecule type" value="Genomic_DNA"/>
</dbReference>
<sequence length="493" mass="58057">MKNKFRQIKRPNRTMNTKRTQQLQNEFEKQNKDTNEESSSSTFSIPEDLLNEETKVFQPETQDTDNITTRMVINGLDWDRINSQDLYVLASSFIPTGGALKFVSVYQSNYGRNALKLEEVNGPDLQKFQKEAFASQITAEPDTLKRYKKLMTQDPATAMEIILQNPVMVEKISNHKVRLYEMDKQNFYYAVLEFDSKKTCETVFNQIQGFEFESIGCILQCLVLEDETWESMKSQAKFFENEPAGYLKSKCDEMPLNYQYSDEGRSGTLMTKPELNFDRTDKERAKAMKNLKLDGDLDEKTLKKYFNFEGSNDDEELDQDEENEEGEEFEESNNKQDEKDEFEDIRDLIDDEKQNIPKLNLKFKTTFNQEKKQTEETPFQKFLKSKQTADWEYREQNKAPENVKVNVSRDVQNLFKKLNKQIKIEDNAKQLSYLLKKKQKMEEKYPDLKKIDEDQFQILKLDDDRFQEVFEGGDEFDGEGAVGDEQRKRRDKK</sequence>
<dbReference type="Proteomes" id="UP001642409">
    <property type="component" value="Unassembled WGS sequence"/>
</dbReference>
<feature type="region of interest" description="Disordered" evidence="1">
    <location>
        <begin position="308"/>
        <end position="344"/>
    </location>
</feature>
<gene>
    <name evidence="3" type="ORF">HINF_LOCUS60032</name>
    <name evidence="4" type="ORF">HINF_LOCUS61893</name>
</gene>
<dbReference type="EMBL" id="CAXDID020000374">
    <property type="protein sequence ID" value="CAL6083787.1"/>
    <property type="molecule type" value="Genomic_DNA"/>
</dbReference>
<proteinExistence type="predicted"/>
<feature type="compositionally biased region" description="Basic and acidic residues" evidence="1">
    <location>
        <begin position="26"/>
        <end position="35"/>
    </location>
</feature>
<feature type="region of interest" description="Disordered" evidence="1">
    <location>
        <begin position="473"/>
        <end position="493"/>
    </location>
</feature>
<evidence type="ECO:0000259" key="2">
    <source>
        <dbReference type="Pfam" id="PF25121"/>
    </source>
</evidence>
<protein>
    <submittedName>
        <fullName evidence="3">Protein required for cell viability</fullName>
    </submittedName>
    <submittedName>
        <fullName evidence="4">Protein_required for cell viability</fullName>
    </submittedName>
</protein>
<name>A0AA86V1D1_9EUKA</name>
<dbReference type="PANTHER" id="PTHR12202">
    <property type="entry name" value="ESF1 HOMOLOG"/>
    <property type="match status" value="1"/>
</dbReference>
<evidence type="ECO:0000256" key="1">
    <source>
        <dbReference type="SAM" id="MobiDB-lite"/>
    </source>
</evidence>
<feature type="compositionally biased region" description="Basic and acidic residues" evidence="1">
    <location>
        <begin position="484"/>
        <end position="493"/>
    </location>
</feature>
<reference evidence="4 5" key="2">
    <citation type="submission" date="2024-07" db="EMBL/GenBank/DDBJ databases">
        <authorList>
            <person name="Akdeniz Z."/>
        </authorList>
    </citation>
    <scope>NUCLEOTIDE SEQUENCE [LARGE SCALE GENOMIC DNA]</scope>
</reference>
<dbReference type="Pfam" id="PF25121">
    <property type="entry name" value="RRM_ESF1"/>
    <property type="match status" value="1"/>
</dbReference>
<keyword evidence="5" id="KW-1185">Reference proteome</keyword>
<organism evidence="3">
    <name type="scientific">Hexamita inflata</name>
    <dbReference type="NCBI Taxonomy" id="28002"/>
    <lineage>
        <taxon>Eukaryota</taxon>
        <taxon>Metamonada</taxon>
        <taxon>Diplomonadida</taxon>
        <taxon>Hexamitidae</taxon>
        <taxon>Hexamitinae</taxon>
        <taxon>Hexamita</taxon>
    </lineage>
</organism>
<dbReference type="PANTHER" id="PTHR12202:SF0">
    <property type="entry name" value="ESF1 HOMOLOG"/>
    <property type="match status" value="1"/>
</dbReference>
<dbReference type="GO" id="GO:0006364">
    <property type="term" value="P:rRNA processing"/>
    <property type="evidence" value="ECO:0007669"/>
    <property type="project" value="InterPro"/>
</dbReference>
<feature type="compositionally biased region" description="Basic residues" evidence="1">
    <location>
        <begin position="1"/>
        <end position="12"/>
    </location>
</feature>
<dbReference type="AlphaFoldDB" id="A0AA86V1D1"/>
<feature type="compositionally biased region" description="Polar residues" evidence="1">
    <location>
        <begin position="13"/>
        <end position="25"/>
    </location>
</feature>
<evidence type="ECO:0000313" key="4">
    <source>
        <dbReference type="EMBL" id="CAL6083787.1"/>
    </source>
</evidence>
<feature type="domain" description="ESF1 RRM" evidence="2">
    <location>
        <begin position="68"/>
        <end position="221"/>
    </location>
</feature>
<dbReference type="GO" id="GO:0003723">
    <property type="term" value="F:RNA binding"/>
    <property type="evidence" value="ECO:0007669"/>
    <property type="project" value="TreeGrafter"/>
</dbReference>